<keyword evidence="4" id="KW-0521">NADP</keyword>
<keyword evidence="3 4" id="KW-0443">Lipid metabolism</keyword>
<evidence type="ECO:0000313" key="8">
    <source>
        <dbReference type="Proteomes" id="UP001457282"/>
    </source>
</evidence>
<dbReference type="GO" id="GO:0035336">
    <property type="term" value="P:long-chain fatty-acyl-CoA metabolic process"/>
    <property type="evidence" value="ECO:0007669"/>
    <property type="project" value="TreeGrafter"/>
</dbReference>
<evidence type="ECO:0000259" key="5">
    <source>
        <dbReference type="Pfam" id="PF03015"/>
    </source>
</evidence>
<comment type="caution">
    <text evidence="7">The sequence shown here is derived from an EMBL/GenBank/DDBJ whole genome shotgun (WGS) entry which is preliminary data.</text>
</comment>
<accession>A0AAW1WT96</accession>
<feature type="domain" description="Fatty acyl-CoA reductase C-terminal" evidence="5">
    <location>
        <begin position="426"/>
        <end position="498"/>
    </location>
</feature>
<dbReference type="GO" id="GO:0102965">
    <property type="term" value="F:alcohol-forming long-chain fatty acyl-CoA reductase activity"/>
    <property type="evidence" value="ECO:0007669"/>
    <property type="project" value="UniProtKB-EC"/>
</dbReference>
<dbReference type="AlphaFoldDB" id="A0AAW1WT96"/>
<keyword evidence="4" id="KW-0560">Oxidoreductase</keyword>
<dbReference type="PANTHER" id="PTHR11011:SF84">
    <property type="entry name" value="ACYL-COA REDUCTASE-LIKE PROTEIN, PUTATIVE-RELATED"/>
    <property type="match status" value="1"/>
</dbReference>
<keyword evidence="8" id="KW-1185">Reference proteome</keyword>
<dbReference type="Gene3D" id="3.40.50.720">
    <property type="entry name" value="NAD(P)-binding Rossmann-like Domain"/>
    <property type="match status" value="1"/>
</dbReference>
<feature type="domain" description="Thioester reductase (TE)" evidence="6">
    <location>
        <begin position="17"/>
        <end position="327"/>
    </location>
</feature>
<dbReference type="InterPro" id="IPR026055">
    <property type="entry name" value="FAR"/>
</dbReference>
<comment type="catalytic activity">
    <reaction evidence="4">
        <text>a long-chain fatty acyl-CoA + 2 NADPH + 2 H(+) = a long-chain primary fatty alcohol + 2 NADP(+) + CoA</text>
        <dbReference type="Rhea" id="RHEA:52716"/>
        <dbReference type="ChEBI" id="CHEBI:15378"/>
        <dbReference type="ChEBI" id="CHEBI:57287"/>
        <dbReference type="ChEBI" id="CHEBI:57783"/>
        <dbReference type="ChEBI" id="CHEBI:58349"/>
        <dbReference type="ChEBI" id="CHEBI:77396"/>
        <dbReference type="ChEBI" id="CHEBI:83139"/>
        <dbReference type="EC" id="1.2.1.84"/>
    </reaction>
</comment>
<dbReference type="Pfam" id="PF07993">
    <property type="entry name" value="NAD_binding_4"/>
    <property type="match status" value="1"/>
</dbReference>
<dbReference type="GO" id="GO:0010345">
    <property type="term" value="P:suberin biosynthetic process"/>
    <property type="evidence" value="ECO:0007669"/>
    <property type="project" value="TreeGrafter"/>
</dbReference>
<evidence type="ECO:0000256" key="1">
    <source>
        <dbReference type="ARBA" id="ARBA00005928"/>
    </source>
</evidence>
<dbReference type="InterPro" id="IPR036291">
    <property type="entry name" value="NAD(P)-bd_dom_sf"/>
</dbReference>
<name>A0AAW1WT96_RUBAR</name>
<evidence type="ECO:0000259" key="6">
    <source>
        <dbReference type="Pfam" id="PF07993"/>
    </source>
</evidence>
<dbReference type="GO" id="GO:0080019">
    <property type="term" value="F:alcohol-forming very long-chain fatty acyl-CoA reductase activity"/>
    <property type="evidence" value="ECO:0007669"/>
    <property type="project" value="InterPro"/>
</dbReference>
<proteinExistence type="inferred from homology"/>
<keyword evidence="2 4" id="KW-0444">Lipid biosynthesis</keyword>
<evidence type="ECO:0000256" key="4">
    <source>
        <dbReference type="RuleBase" id="RU363097"/>
    </source>
</evidence>
<dbReference type="EC" id="1.2.1.84" evidence="4"/>
<evidence type="ECO:0000256" key="2">
    <source>
        <dbReference type="ARBA" id="ARBA00022516"/>
    </source>
</evidence>
<evidence type="ECO:0000256" key="3">
    <source>
        <dbReference type="ARBA" id="ARBA00023098"/>
    </source>
</evidence>
<dbReference type="EMBL" id="JBEDUW010000005">
    <property type="protein sequence ID" value="KAK9927276.1"/>
    <property type="molecule type" value="Genomic_DNA"/>
</dbReference>
<comment type="function">
    <text evidence="4">Catalyzes the reduction of fatty acyl-CoA to fatty alcohols.</text>
</comment>
<evidence type="ECO:0000313" key="7">
    <source>
        <dbReference type="EMBL" id="KAK9927276.1"/>
    </source>
</evidence>
<dbReference type="SUPFAM" id="SSF51735">
    <property type="entry name" value="NAD(P)-binding Rossmann-fold domains"/>
    <property type="match status" value="1"/>
</dbReference>
<comment type="similarity">
    <text evidence="1 4">Belongs to the fatty acyl-CoA reductase family.</text>
</comment>
<dbReference type="Proteomes" id="UP001457282">
    <property type="component" value="Unassembled WGS sequence"/>
</dbReference>
<dbReference type="CDD" id="cd09071">
    <property type="entry name" value="FAR_C"/>
    <property type="match status" value="1"/>
</dbReference>
<sequence>MEFETILGYLENKTILITGATGFVGKVLVEKILRVQPDVKKLYLLIRASGANSATQRMHNEITGKELFKVLRKKCGANFDSFISEKVVALSGDVTFEDLGVKASKLKEEMCNEIQIILNSAAITKLHERYDVALAVNTFGVVNVLDFAKKCLKLEMVVHVSTAYVCGERGGLILEDSSSMDEMAKKTTKFDFKAHEKKMVESKLKELRAQNASEEAITSTMKEFGIARSNFYGWPNTYTFTKVMGEMYLGNSKGNLHVAVVRPTMITSTYKEPFSGWIEGFRTYDSLIGGYWKGKLTCIPVDPMSVVDIDPMSVVDMIPVDMVVNSIITAMVVNANKSHKIIYHVGTSLRNPLKFSDFNNFMFQYCTKNPWLYNDGSPVEVGKLKMVRTMADFHLHMKIRSMLPVQALKFQNKEFDQYFQDIYVNYNQKVKSVIRLVELYKPYLLFEGIFDDTNSEELRSIASEKYMDAGGFNFDPKCIDWEDYYMHTHIRGLAKHVIIKHNQSRL</sequence>
<organism evidence="7 8">
    <name type="scientific">Rubus argutus</name>
    <name type="common">Southern blackberry</name>
    <dbReference type="NCBI Taxonomy" id="59490"/>
    <lineage>
        <taxon>Eukaryota</taxon>
        <taxon>Viridiplantae</taxon>
        <taxon>Streptophyta</taxon>
        <taxon>Embryophyta</taxon>
        <taxon>Tracheophyta</taxon>
        <taxon>Spermatophyta</taxon>
        <taxon>Magnoliopsida</taxon>
        <taxon>eudicotyledons</taxon>
        <taxon>Gunneridae</taxon>
        <taxon>Pentapetalae</taxon>
        <taxon>rosids</taxon>
        <taxon>fabids</taxon>
        <taxon>Rosales</taxon>
        <taxon>Rosaceae</taxon>
        <taxon>Rosoideae</taxon>
        <taxon>Rosoideae incertae sedis</taxon>
        <taxon>Rubus</taxon>
    </lineage>
</organism>
<dbReference type="InterPro" id="IPR013120">
    <property type="entry name" value="FAR_NAD-bd"/>
</dbReference>
<gene>
    <name evidence="7" type="ORF">M0R45_024468</name>
</gene>
<dbReference type="PANTHER" id="PTHR11011">
    <property type="entry name" value="MALE STERILITY PROTEIN 2-RELATED"/>
    <property type="match status" value="1"/>
</dbReference>
<protein>
    <recommendedName>
        <fullName evidence="4">Fatty acyl-CoA reductase</fullName>
        <ecNumber evidence="4">1.2.1.84</ecNumber>
    </recommendedName>
</protein>
<dbReference type="InterPro" id="IPR033640">
    <property type="entry name" value="FAR_C"/>
</dbReference>
<dbReference type="Pfam" id="PF03015">
    <property type="entry name" value="Sterile"/>
    <property type="match status" value="1"/>
</dbReference>
<reference evidence="7 8" key="1">
    <citation type="journal article" date="2023" name="G3 (Bethesda)">
        <title>A chromosome-length genome assembly and annotation of blackberry (Rubus argutus, cv. 'Hillquist').</title>
        <authorList>
            <person name="Bruna T."/>
            <person name="Aryal R."/>
            <person name="Dudchenko O."/>
            <person name="Sargent D.J."/>
            <person name="Mead D."/>
            <person name="Buti M."/>
            <person name="Cavallini A."/>
            <person name="Hytonen T."/>
            <person name="Andres J."/>
            <person name="Pham M."/>
            <person name="Weisz D."/>
            <person name="Mascagni F."/>
            <person name="Usai G."/>
            <person name="Natali L."/>
            <person name="Bassil N."/>
            <person name="Fernandez G.E."/>
            <person name="Lomsadze A."/>
            <person name="Armour M."/>
            <person name="Olukolu B."/>
            <person name="Poorten T."/>
            <person name="Britton C."/>
            <person name="Davik J."/>
            <person name="Ashrafi H."/>
            <person name="Aiden E.L."/>
            <person name="Borodovsky M."/>
            <person name="Worthington M."/>
        </authorList>
    </citation>
    <scope>NUCLEOTIDE SEQUENCE [LARGE SCALE GENOMIC DNA]</scope>
    <source>
        <strain evidence="7">PI 553951</strain>
    </source>
</reference>
<dbReference type="CDD" id="cd05236">
    <property type="entry name" value="FAR-N_SDR_e"/>
    <property type="match status" value="1"/>
</dbReference>